<dbReference type="InterPro" id="IPR000618">
    <property type="entry name" value="Insect_cuticle"/>
</dbReference>
<keyword evidence="3" id="KW-1185">Reference proteome</keyword>
<dbReference type="CDD" id="cd02966">
    <property type="entry name" value="TlpA_like_family"/>
    <property type="match status" value="1"/>
</dbReference>
<organism evidence="2 3">
    <name type="scientific">Hymenobacter algoricola</name>
    <dbReference type="NCBI Taxonomy" id="486267"/>
    <lineage>
        <taxon>Bacteria</taxon>
        <taxon>Pseudomonadati</taxon>
        <taxon>Bacteroidota</taxon>
        <taxon>Cytophagia</taxon>
        <taxon>Cytophagales</taxon>
        <taxon>Hymenobacteraceae</taxon>
        <taxon>Hymenobacter</taxon>
    </lineage>
</organism>
<proteinExistence type="predicted"/>
<dbReference type="PROSITE" id="PS51155">
    <property type="entry name" value="CHIT_BIND_RR_2"/>
    <property type="match status" value="1"/>
</dbReference>
<dbReference type="SUPFAM" id="SSF52833">
    <property type="entry name" value="Thioredoxin-like"/>
    <property type="match status" value="1"/>
</dbReference>
<name>A0ABP7NSR9_9BACT</name>
<dbReference type="EMBL" id="BAABDH010000112">
    <property type="protein sequence ID" value="GAA3953370.1"/>
    <property type="molecule type" value="Genomic_DNA"/>
</dbReference>
<dbReference type="InterPro" id="IPR036249">
    <property type="entry name" value="Thioredoxin-like_sf"/>
</dbReference>
<dbReference type="PANTHER" id="PTHR42852">
    <property type="entry name" value="THIOL:DISULFIDE INTERCHANGE PROTEIN DSBE"/>
    <property type="match status" value="1"/>
</dbReference>
<sequence length="439" mass="47303">MTYSPSLRPVLAGLSLTLALGACQSDKKPEAAATADAATAPATLTDGTWRGVLSAQGQEIPFLFDVATAGGKPTVTLRNGEERLKLDEITSAGDSTTIRLGVFDAALVVRADGEDKLKGSWVKYDGKEPYRVPFAATKGEQQLFAVAAARKALSFDGTWKVTFKGDDGETYPAVGIFKQTGTDVTGTFLTTTGDYRYLAGQVDGANLKVSTFDGSHGFLFTAHNGPKEPIDITKEYAPNTLFGDFYSGKSGHETWTAVRDPTAKLPDANALTGMKPGQKKLDFKFPNIFEGGSISPSDPKYRGKVVVIQILGSWCPNCMDETNFLAPWYEKNKSRGVEVIGLGYERTADQKLAAQKLLKMKQRMNIGYDLAVAGIADKEAAAKSLPQLAQVLAFPTTIFLDKKGEVRKIHTGFSGPGTGKYYEAEMADFNQTVDKLLAE</sequence>
<feature type="domain" description="Thioredoxin" evidence="1">
    <location>
        <begin position="274"/>
        <end position="438"/>
    </location>
</feature>
<accession>A0ABP7NSR9</accession>
<dbReference type="PROSITE" id="PS51352">
    <property type="entry name" value="THIOREDOXIN_2"/>
    <property type="match status" value="1"/>
</dbReference>
<dbReference type="Pfam" id="PF08534">
    <property type="entry name" value="Redoxin"/>
    <property type="match status" value="1"/>
</dbReference>
<evidence type="ECO:0000313" key="2">
    <source>
        <dbReference type="EMBL" id="GAA3953370.1"/>
    </source>
</evidence>
<reference evidence="3" key="1">
    <citation type="journal article" date="2019" name="Int. J. Syst. Evol. Microbiol.">
        <title>The Global Catalogue of Microorganisms (GCM) 10K type strain sequencing project: providing services to taxonomists for standard genome sequencing and annotation.</title>
        <authorList>
            <consortium name="The Broad Institute Genomics Platform"/>
            <consortium name="The Broad Institute Genome Sequencing Center for Infectious Disease"/>
            <person name="Wu L."/>
            <person name="Ma J."/>
        </authorList>
    </citation>
    <scope>NUCLEOTIDE SEQUENCE [LARGE SCALE GENOMIC DNA]</scope>
    <source>
        <strain evidence="3">JCM 17214</strain>
    </source>
</reference>
<dbReference type="Gene3D" id="3.40.30.10">
    <property type="entry name" value="Glutaredoxin"/>
    <property type="match status" value="1"/>
</dbReference>
<dbReference type="InterPro" id="IPR013740">
    <property type="entry name" value="Redoxin"/>
</dbReference>
<dbReference type="RefSeq" id="WP_345117579.1">
    <property type="nucleotide sequence ID" value="NZ_BAABDH010000112.1"/>
</dbReference>
<evidence type="ECO:0000313" key="3">
    <source>
        <dbReference type="Proteomes" id="UP001499909"/>
    </source>
</evidence>
<protein>
    <recommendedName>
        <fullName evidence="1">Thioredoxin domain-containing protein</fullName>
    </recommendedName>
</protein>
<dbReference type="InterPro" id="IPR013766">
    <property type="entry name" value="Thioredoxin_domain"/>
</dbReference>
<evidence type="ECO:0000259" key="1">
    <source>
        <dbReference type="PROSITE" id="PS51352"/>
    </source>
</evidence>
<dbReference type="Proteomes" id="UP001499909">
    <property type="component" value="Unassembled WGS sequence"/>
</dbReference>
<comment type="caution">
    <text evidence="2">The sequence shown here is derived from an EMBL/GenBank/DDBJ whole genome shotgun (WGS) entry which is preliminary data.</text>
</comment>
<gene>
    <name evidence="2" type="ORF">GCM10022406_38860</name>
</gene>
<dbReference type="PANTHER" id="PTHR42852:SF17">
    <property type="entry name" value="THIOREDOXIN-LIKE PROTEIN HI_1115"/>
    <property type="match status" value="1"/>
</dbReference>
<dbReference type="InterPro" id="IPR050553">
    <property type="entry name" value="Thioredoxin_ResA/DsbE_sf"/>
</dbReference>